<dbReference type="Gene3D" id="3.30.70.580">
    <property type="entry name" value="Pseudouridine synthase I, catalytic domain, N-terminal subdomain"/>
    <property type="match status" value="1"/>
</dbReference>
<evidence type="ECO:0000256" key="5">
    <source>
        <dbReference type="PIRSR" id="PIRSR001430-1"/>
    </source>
</evidence>
<evidence type="ECO:0000256" key="2">
    <source>
        <dbReference type="ARBA" id="ARBA00022694"/>
    </source>
</evidence>
<dbReference type="PANTHER" id="PTHR11142:SF0">
    <property type="entry name" value="TRNA PSEUDOURIDINE SYNTHASE-LIKE 1"/>
    <property type="match status" value="1"/>
</dbReference>
<dbReference type="Gene3D" id="3.30.70.660">
    <property type="entry name" value="Pseudouridine synthase I, catalytic domain, C-terminal subdomain"/>
    <property type="match status" value="1"/>
</dbReference>
<dbReference type="EMBL" id="FOMJ01000001">
    <property type="protein sequence ID" value="SFD06248.1"/>
    <property type="molecule type" value="Genomic_DNA"/>
</dbReference>
<sequence>MTRWAAAVEYDGSPYCGWQIQDGQPSVQAEVEAALSKVADRPVAVQCAGRTDTGVHATGQVIHFDTDADREERAWVFGGNANLPPSISIRWARPVADDFNARFSAVARRYRYIIANRDVRPAILHRRVVWDRRPLDAEAMARAAAPLMGTHDFTSYRAVACQAKSPVRTVHEFTVQRRGAFIHIDVEANAFLHHMIRTFAGTLMAVGAGEADEDWPRRVLEARDRRVAGMTARPGGLYLTAVRYPDEFGLPELSGDPGLW</sequence>
<dbReference type="Pfam" id="PF01416">
    <property type="entry name" value="PseudoU_synth_1"/>
    <property type="match status" value="2"/>
</dbReference>
<comment type="caution">
    <text evidence="4">Lacks conserved residue(s) required for the propagation of feature annotation.</text>
</comment>
<dbReference type="GO" id="GO:0003723">
    <property type="term" value="F:RNA binding"/>
    <property type="evidence" value="ECO:0007669"/>
    <property type="project" value="InterPro"/>
</dbReference>
<keyword evidence="10" id="KW-1185">Reference proteome</keyword>
<dbReference type="InterPro" id="IPR020095">
    <property type="entry name" value="PsdUridine_synth_TruA_C"/>
</dbReference>
<feature type="active site" description="Nucleophile" evidence="4 5">
    <location>
        <position position="52"/>
    </location>
</feature>
<feature type="binding site" evidence="4 6">
    <location>
        <position position="110"/>
    </location>
    <ligand>
        <name>substrate</name>
    </ligand>
</feature>
<comment type="similarity">
    <text evidence="1 4 7">Belongs to the tRNA pseudouridine synthase TruA family.</text>
</comment>
<dbReference type="GO" id="GO:0160147">
    <property type="term" value="F:tRNA pseudouridine(38-40) synthase activity"/>
    <property type="evidence" value="ECO:0007669"/>
    <property type="project" value="UniProtKB-EC"/>
</dbReference>
<dbReference type="InterPro" id="IPR001406">
    <property type="entry name" value="PsdUridine_synth_TruA"/>
</dbReference>
<dbReference type="FunFam" id="3.30.70.580:FF:000001">
    <property type="entry name" value="tRNA pseudouridine synthase A"/>
    <property type="match status" value="1"/>
</dbReference>
<feature type="domain" description="Pseudouridine synthase I TruA alpha/beta" evidence="8">
    <location>
        <begin position="143"/>
        <end position="245"/>
    </location>
</feature>
<dbReference type="GO" id="GO:0031119">
    <property type="term" value="P:tRNA pseudouridine synthesis"/>
    <property type="evidence" value="ECO:0007669"/>
    <property type="project" value="UniProtKB-UniRule"/>
</dbReference>
<comment type="subunit">
    <text evidence="4">Homodimer.</text>
</comment>
<dbReference type="PIRSF" id="PIRSF001430">
    <property type="entry name" value="tRNA_psdUrid_synth"/>
    <property type="match status" value="1"/>
</dbReference>
<evidence type="ECO:0000256" key="1">
    <source>
        <dbReference type="ARBA" id="ARBA00009375"/>
    </source>
</evidence>
<evidence type="ECO:0000313" key="9">
    <source>
        <dbReference type="EMBL" id="SFD06248.1"/>
    </source>
</evidence>
<dbReference type="OrthoDB" id="9811823at2"/>
<protein>
    <recommendedName>
        <fullName evidence="4">tRNA pseudouridine synthase A</fullName>
        <ecNumber evidence="4">5.4.99.12</ecNumber>
    </recommendedName>
    <alternativeName>
        <fullName evidence="4">tRNA pseudouridine(38-40) synthase</fullName>
    </alternativeName>
    <alternativeName>
        <fullName evidence="4">tRNA pseudouridylate synthase I</fullName>
    </alternativeName>
    <alternativeName>
        <fullName evidence="4">tRNA-uridine isomerase I</fullName>
    </alternativeName>
</protein>
<dbReference type="CDD" id="cd02570">
    <property type="entry name" value="PseudoU_synth_EcTruA"/>
    <property type="match status" value="1"/>
</dbReference>
<gene>
    <name evidence="4" type="primary">truA</name>
    <name evidence="9" type="ORF">SAMN05660831_00668</name>
</gene>
<evidence type="ECO:0000256" key="4">
    <source>
        <dbReference type="HAMAP-Rule" id="MF_00171"/>
    </source>
</evidence>
<evidence type="ECO:0000256" key="3">
    <source>
        <dbReference type="ARBA" id="ARBA00023235"/>
    </source>
</evidence>
<proteinExistence type="inferred from homology"/>
<dbReference type="SUPFAM" id="SSF55120">
    <property type="entry name" value="Pseudouridine synthase"/>
    <property type="match status" value="1"/>
</dbReference>
<keyword evidence="2 4" id="KW-0819">tRNA processing</keyword>
<dbReference type="NCBIfam" id="TIGR00071">
    <property type="entry name" value="hisT_truA"/>
    <property type="match status" value="1"/>
</dbReference>
<feature type="domain" description="Pseudouridine synthase I TruA alpha/beta" evidence="8">
    <location>
        <begin position="6"/>
        <end position="103"/>
    </location>
</feature>
<dbReference type="HAMAP" id="MF_00171">
    <property type="entry name" value="TruA"/>
    <property type="match status" value="1"/>
</dbReference>
<dbReference type="EC" id="5.4.99.12" evidence="4"/>
<dbReference type="AlphaFoldDB" id="A0A1I1PF42"/>
<name>A0A1I1PF42_9GAMM</name>
<dbReference type="InterPro" id="IPR020094">
    <property type="entry name" value="TruA/RsuA/RluB/E/F_N"/>
</dbReference>
<comment type="function">
    <text evidence="4">Formation of pseudouridine at positions 38, 39 and 40 in the anticodon stem and loop of transfer RNAs.</text>
</comment>
<dbReference type="STRING" id="1123397.SAMN05660831_00668"/>
<dbReference type="PANTHER" id="PTHR11142">
    <property type="entry name" value="PSEUDOURIDYLATE SYNTHASE"/>
    <property type="match status" value="1"/>
</dbReference>
<dbReference type="Proteomes" id="UP000198611">
    <property type="component" value="Unassembled WGS sequence"/>
</dbReference>
<dbReference type="InterPro" id="IPR020103">
    <property type="entry name" value="PsdUridine_synth_cat_dom_sf"/>
</dbReference>
<keyword evidence="3 4" id="KW-0413">Isomerase</keyword>
<evidence type="ECO:0000259" key="8">
    <source>
        <dbReference type="Pfam" id="PF01416"/>
    </source>
</evidence>
<evidence type="ECO:0000256" key="6">
    <source>
        <dbReference type="PIRSR" id="PIRSR001430-2"/>
    </source>
</evidence>
<reference evidence="9 10" key="1">
    <citation type="submission" date="2016-10" db="EMBL/GenBank/DDBJ databases">
        <authorList>
            <person name="de Groot N.N."/>
        </authorList>
    </citation>
    <scope>NUCLEOTIDE SEQUENCE [LARGE SCALE GENOMIC DNA]</scope>
    <source>
        <strain evidence="9 10">HL3</strain>
    </source>
</reference>
<dbReference type="InterPro" id="IPR020097">
    <property type="entry name" value="PsdUridine_synth_TruA_a/b_dom"/>
</dbReference>
<comment type="catalytic activity">
    <reaction evidence="4 7">
        <text>uridine(38/39/40) in tRNA = pseudouridine(38/39/40) in tRNA</text>
        <dbReference type="Rhea" id="RHEA:22376"/>
        <dbReference type="Rhea" id="RHEA-COMP:10085"/>
        <dbReference type="Rhea" id="RHEA-COMP:10087"/>
        <dbReference type="ChEBI" id="CHEBI:65314"/>
        <dbReference type="ChEBI" id="CHEBI:65315"/>
        <dbReference type="EC" id="5.4.99.12"/>
    </reaction>
</comment>
<evidence type="ECO:0000313" key="10">
    <source>
        <dbReference type="Proteomes" id="UP000198611"/>
    </source>
</evidence>
<accession>A0A1I1PF42</accession>
<evidence type="ECO:0000256" key="7">
    <source>
        <dbReference type="RuleBase" id="RU003792"/>
    </source>
</evidence>
<dbReference type="RefSeq" id="WP_093427300.1">
    <property type="nucleotide sequence ID" value="NZ_FOMJ01000001.1"/>
</dbReference>
<organism evidence="9 10">
    <name type="scientific">Thiohalospira halophila DSM 15071</name>
    <dbReference type="NCBI Taxonomy" id="1123397"/>
    <lineage>
        <taxon>Bacteria</taxon>
        <taxon>Pseudomonadati</taxon>
        <taxon>Pseudomonadota</taxon>
        <taxon>Gammaproteobacteria</taxon>
        <taxon>Thiohalospirales</taxon>
        <taxon>Thiohalospiraceae</taxon>
        <taxon>Thiohalospira</taxon>
    </lineage>
</organism>